<protein>
    <submittedName>
        <fullName evidence="1">Uncharacterized protein</fullName>
    </submittedName>
</protein>
<sequence>METLTRTLPPSRGKKLQRQLEKIDIARAALGLGTTNYNIKQAFEPLSNAKPSSQAVLLAAREKGTIKDALFEQKKFHAATTELKDKVELFSQRTLVSMEKWLSAAEDNPIDYHAAFVRMIKNMEREAQRSISLQEVKKEKALTLKRTIIKCAPPESRPAQMAVRSGSLCFYQKERI</sequence>
<reference evidence="1 2" key="1">
    <citation type="journal article" date="2016" name="Nat. Commun.">
        <title>Thousands of microbial genomes shed light on interconnected biogeochemical processes in an aquifer system.</title>
        <authorList>
            <person name="Anantharaman K."/>
            <person name="Brown C.T."/>
            <person name="Hug L.A."/>
            <person name="Sharon I."/>
            <person name="Castelle C.J."/>
            <person name="Probst A.J."/>
            <person name="Thomas B.C."/>
            <person name="Singh A."/>
            <person name="Wilkins M.J."/>
            <person name="Karaoz U."/>
            <person name="Brodie E.L."/>
            <person name="Williams K.H."/>
            <person name="Hubbard S.S."/>
            <person name="Banfield J.F."/>
        </authorList>
    </citation>
    <scope>NUCLEOTIDE SEQUENCE [LARGE SCALE GENOMIC DNA]</scope>
</reference>
<gene>
    <name evidence="1" type="ORF">A2645_01285</name>
</gene>
<organism evidence="1 2">
    <name type="scientific">Candidatus Nomurabacteria bacterium RIFCSPHIGHO2_01_FULL_39_9</name>
    <dbReference type="NCBI Taxonomy" id="1801735"/>
    <lineage>
        <taxon>Bacteria</taxon>
        <taxon>Candidatus Nomuraibacteriota</taxon>
    </lineage>
</organism>
<evidence type="ECO:0000313" key="2">
    <source>
        <dbReference type="Proteomes" id="UP000182253"/>
    </source>
</evidence>
<dbReference type="Proteomes" id="UP000182253">
    <property type="component" value="Unassembled WGS sequence"/>
</dbReference>
<accession>A0A1F6UWG4</accession>
<dbReference type="AlphaFoldDB" id="A0A1F6UWG4"/>
<dbReference type="EMBL" id="MFTL01000010">
    <property type="protein sequence ID" value="OGI61747.1"/>
    <property type="molecule type" value="Genomic_DNA"/>
</dbReference>
<name>A0A1F6UWG4_9BACT</name>
<evidence type="ECO:0000313" key="1">
    <source>
        <dbReference type="EMBL" id="OGI61747.1"/>
    </source>
</evidence>
<dbReference type="STRING" id="1801735.A2645_01285"/>
<proteinExistence type="predicted"/>
<comment type="caution">
    <text evidence="1">The sequence shown here is derived from an EMBL/GenBank/DDBJ whole genome shotgun (WGS) entry which is preliminary data.</text>
</comment>